<dbReference type="EMBL" id="JAPFFF010000004">
    <property type="protein sequence ID" value="KAK8891094.1"/>
    <property type="molecule type" value="Genomic_DNA"/>
</dbReference>
<feature type="coiled-coil region" evidence="1">
    <location>
        <begin position="1667"/>
        <end position="1701"/>
    </location>
</feature>
<feature type="compositionally biased region" description="Basic and acidic residues" evidence="2">
    <location>
        <begin position="536"/>
        <end position="554"/>
    </location>
</feature>
<feature type="compositionally biased region" description="Polar residues" evidence="2">
    <location>
        <begin position="1"/>
        <end position="44"/>
    </location>
</feature>
<feature type="compositionally biased region" description="Polar residues" evidence="2">
    <location>
        <begin position="368"/>
        <end position="387"/>
    </location>
</feature>
<keyword evidence="4" id="KW-1185">Reference proteome</keyword>
<feature type="compositionally biased region" description="Polar residues" evidence="2">
    <location>
        <begin position="590"/>
        <end position="633"/>
    </location>
</feature>
<feature type="compositionally biased region" description="Acidic residues" evidence="2">
    <location>
        <begin position="2070"/>
        <end position="2079"/>
    </location>
</feature>
<organism evidence="3 4">
    <name type="scientific">Tritrichomonas musculus</name>
    <dbReference type="NCBI Taxonomy" id="1915356"/>
    <lineage>
        <taxon>Eukaryota</taxon>
        <taxon>Metamonada</taxon>
        <taxon>Parabasalia</taxon>
        <taxon>Tritrichomonadida</taxon>
        <taxon>Tritrichomonadidae</taxon>
        <taxon>Tritrichomonas</taxon>
    </lineage>
</organism>
<feature type="compositionally biased region" description="Low complexity" evidence="2">
    <location>
        <begin position="903"/>
        <end position="914"/>
    </location>
</feature>
<evidence type="ECO:0000313" key="3">
    <source>
        <dbReference type="EMBL" id="KAK8891094.1"/>
    </source>
</evidence>
<feature type="compositionally biased region" description="Basic and acidic residues" evidence="2">
    <location>
        <begin position="1842"/>
        <end position="1851"/>
    </location>
</feature>
<feature type="compositionally biased region" description="Low complexity" evidence="2">
    <location>
        <begin position="1933"/>
        <end position="1944"/>
    </location>
</feature>
<feature type="compositionally biased region" description="Basic and acidic residues" evidence="2">
    <location>
        <begin position="1906"/>
        <end position="1923"/>
    </location>
</feature>
<feature type="compositionally biased region" description="Polar residues" evidence="2">
    <location>
        <begin position="1133"/>
        <end position="1160"/>
    </location>
</feature>
<protein>
    <submittedName>
        <fullName evidence="3">Uncharacterized protein</fullName>
    </submittedName>
</protein>
<gene>
    <name evidence="3" type="ORF">M9Y10_028299</name>
</gene>
<evidence type="ECO:0000313" key="4">
    <source>
        <dbReference type="Proteomes" id="UP001470230"/>
    </source>
</evidence>
<feature type="compositionally biased region" description="Polar residues" evidence="2">
    <location>
        <begin position="816"/>
        <end position="847"/>
    </location>
</feature>
<accession>A0ABR2KJ52</accession>
<feature type="region of interest" description="Disordered" evidence="2">
    <location>
        <begin position="709"/>
        <end position="1320"/>
    </location>
</feature>
<evidence type="ECO:0000256" key="1">
    <source>
        <dbReference type="SAM" id="Coils"/>
    </source>
</evidence>
<feature type="compositionally biased region" description="Low complexity" evidence="2">
    <location>
        <begin position="314"/>
        <end position="330"/>
    </location>
</feature>
<feature type="compositionally biased region" description="Low complexity" evidence="2">
    <location>
        <begin position="766"/>
        <end position="781"/>
    </location>
</feature>
<feature type="compositionally biased region" description="Basic and acidic residues" evidence="2">
    <location>
        <begin position="983"/>
        <end position="1002"/>
    </location>
</feature>
<feature type="compositionally biased region" description="Low complexity" evidence="2">
    <location>
        <begin position="1298"/>
        <end position="1320"/>
    </location>
</feature>
<feature type="region of interest" description="Disordered" evidence="2">
    <location>
        <begin position="2018"/>
        <end position="2037"/>
    </location>
</feature>
<feature type="coiled-coil region" evidence="1">
    <location>
        <begin position="1330"/>
        <end position="1386"/>
    </location>
</feature>
<feature type="compositionally biased region" description="Low complexity" evidence="2">
    <location>
        <begin position="1177"/>
        <end position="1235"/>
    </location>
</feature>
<proteinExistence type="predicted"/>
<feature type="compositionally biased region" description="Polar residues" evidence="2">
    <location>
        <begin position="1061"/>
        <end position="1095"/>
    </location>
</feature>
<feature type="compositionally biased region" description="Polar residues" evidence="2">
    <location>
        <begin position="1259"/>
        <end position="1284"/>
    </location>
</feature>
<feature type="compositionally biased region" description="Low complexity" evidence="2">
    <location>
        <begin position="1047"/>
        <end position="1060"/>
    </location>
</feature>
<feature type="compositionally biased region" description="Low complexity" evidence="2">
    <location>
        <begin position="1475"/>
        <end position="1485"/>
    </location>
</feature>
<feature type="compositionally biased region" description="Basic and acidic residues" evidence="2">
    <location>
        <begin position="737"/>
        <end position="753"/>
    </location>
</feature>
<feature type="region of interest" description="Disordered" evidence="2">
    <location>
        <begin position="280"/>
        <end position="672"/>
    </location>
</feature>
<feature type="compositionally biased region" description="Acidic residues" evidence="2">
    <location>
        <begin position="428"/>
        <end position="439"/>
    </location>
</feature>
<dbReference type="Proteomes" id="UP001470230">
    <property type="component" value="Unassembled WGS sequence"/>
</dbReference>
<feature type="coiled-coil region" evidence="1">
    <location>
        <begin position="1441"/>
        <end position="1468"/>
    </location>
</feature>
<feature type="compositionally biased region" description="Acidic residues" evidence="2">
    <location>
        <begin position="468"/>
        <end position="530"/>
    </location>
</feature>
<evidence type="ECO:0000256" key="2">
    <source>
        <dbReference type="SAM" id="MobiDB-lite"/>
    </source>
</evidence>
<feature type="compositionally biased region" description="Polar residues" evidence="2">
    <location>
        <begin position="348"/>
        <end position="361"/>
    </location>
</feature>
<comment type="caution">
    <text evidence="3">The sequence shown here is derived from an EMBL/GenBank/DDBJ whole genome shotgun (WGS) entry which is preliminary data.</text>
</comment>
<feature type="compositionally biased region" description="Low complexity" evidence="2">
    <location>
        <begin position="958"/>
        <end position="968"/>
    </location>
</feature>
<feature type="compositionally biased region" description="Low complexity" evidence="2">
    <location>
        <begin position="1113"/>
        <end position="1129"/>
    </location>
</feature>
<feature type="region of interest" description="Disordered" evidence="2">
    <location>
        <begin position="1472"/>
        <end position="1492"/>
    </location>
</feature>
<feature type="compositionally biased region" description="Basic and acidic residues" evidence="2">
    <location>
        <begin position="1242"/>
        <end position="1258"/>
    </location>
</feature>
<feature type="compositionally biased region" description="Low complexity" evidence="2">
    <location>
        <begin position="440"/>
        <end position="467"/>
    </location>
</feature>
<feature type="compositionally biased region" description="Polar residues" evidence="2">
    <location>
        <begin position="646"/>
        <end position="664"/>
    </location>
</feature>
<feature type="compositionally biased region" description="Acidic residues" evidence="2">
    <location>
        <begin position="884"/>
        <end position="893"/>
    </location>
</feature>
<feature type="compositionally biased region" description="Basic and acidic residues" evidence="2">
    <location>
        <begin position="915"/>
        <end position="924"/>
    </location>
</feature>
<feature type="region of interest" description="Disordered" evidence="2">
    <location>
        <begin position="1842"/>
        <end position="1952"/>
    </location>
</feature>
<feature type="region of interest" description="Disordered" evidence="2">
    <location>
        <begin position="2059"/>
        <end position="2137"/>
    </location>
</feature>
<reference evidence="3 4" key="1">
    <citation type="submission" date="2024-04" db="EMBL/GenBank/DDBJ databases">
        <title>Tritrichomonas musculus Genome.</title>
        <authorList>
            <person name="Alves-Ferreira E."/>
            <person name="Grigg M."/>
            <person name="Lorenzi H."/>
            <person name="Galac M."/>
        </authorList>
    </citation>
    <scope>NUCLEOTIDE SEQUENCE [LARGE SCALE GENOMIC DNA]</scope>
    <source>
        <strain evidence="3 4">EAF2021</strain>
    </source>
</reference>
<name>A0ABR2KJ52_9EUKA</name>
<keyword evidence="1" id="KW-0175">Coiled coil</keyword>
<feature type="compositionally biased region" description="Polar residues" evidence="2">
    <location>
        <begin position="1886"/>
        <end position="1898"/>
    </location>
</feature>
<feature type="compositionally biased region" description="Low complexity" evidence="2">
    <location>
        <begin position="799"/>
        <end position="815"/>
    </location>
</feature>
<sequence>MTRKSLPNTKSRSFLQNSTSKESNSKRSTQVSSQLNPNRPSLQGSKPRKSLQPFHPQQNKTKAPKYEEMDETTKRFCDTMEKINEDVVLALFLPSQLKRQFESNYIFLVDIGKRAIRQSQIQNEANPVMTQSFFQKYDDFKRDVVSYTKSSPFDRIHNFFSNQIAQIKSVIRLINNTSRRITFTKLISELDDALSTYKSESNRTNEIEDSISKLNNELITSFPEESSVLLNAQEQLRLIQECISNYIQKEPNLKKAISTLGSTENELFTIFNISDEDKIKYSPSGRPNRKLKKSISKSQNQFQHVIPKRPKSKTPPSSISSSRRVSTPPIANSGRKKSPASVADKNSPKSNNIKKTTSQLSARRKSYVPQTNKIASNSIKNNPINNETKIKGKTKTKRNSSLNSEKITKNVPKKSLNKKTIDNNIGDNEVEDNNIEDNNVENNNTENNNIENNNIENNNIENNNIEDNNIEDNNIEDNNIEDNNIEDNNIEDNDIEDNNIEDNDIEDNDIEDNDIEDNDIEDNDIEDNDIDLNQLRSDEEPPLDKSSHSSEPFHRSPPQPKINAHTKHNNQKNNSSAERESEDEIKSKQKNVSLSNIQQEYEQQSSNSKPYENEDSQQQSIQPIDNLSSYSKSNNEENDQQNQNDHSTPNSNSDRNKQNLQQSPKKQHQQNNISNIEEEEHEYIFDFNYEYSQESGKLQNQRRIQKKKILSSLNESDDFNRKESMMNRPGTNESEIENDRNQDIEVKEEGDFSKRKRLNKAFLYLNSASDENSNDNSNTNNEEIHDKEETTNKEEDNRISANSSSSSFDQNRQNSLPEPQNQNCNSTQNKFSSSGYYSSQNRQQQQFDNDEYQNPRIQNENIQKDEFNAEFEEDKQQFNTDATALEEEEENDVYDNRKHQDENYINQENISNENEQIRQNEIKKNRFSGYNQKPNEPEPKSDTYEEENDSIPNDQPANNTSTTNTNNSADQQTWEEPNEYETDEKSKEPTEFDEPKVDQYDQKEEEESLELEKQNEDNLPNNNKIENIPAKQKIQPKTKQQEKQKKITTNTKLTTTTRKTNVASSSRPTTKKQLSTTKNSTIHAFSARAQSNITKTVKKPKTPQDIINKSNQAKTKATATSSTTKTTKSTTKDITQNTNSKTRSKSLPSSVTNLNSNNKQKPAPKTKLATSTTKAYSRLNSNSNSKLTTSTTTTKTTTNSKLNTTNNKLNSNTNKTSNNKLNSSSNNTKLNSSNRRLSHQPQQKELRSSQSEVRRKSDPISTLNQRQKQAQSNKVNGNRSFSSVNKEKRQAKTPFIPKSNVAKTNSTTTTSQKQKVTLKSVETEKRTKELSRITRENENLRSQINRLEADIIDIDAELNRTPDVTITELQYEVERLTKLNNELLNKASFESASSVTTETIRAFEDYSSSLKKGNQARLMINNELKLLIEKGTISQTVAFLNPQLIDENKNLEREVNKARSEYEFDMKQRASILAPSTSPSPSNSPMIHSSKNRNNINMSADRIWSAYSLLMFENAFIQDEINFVESGIGEEKLLINKASIESSISEKSSTTKNSKQKVILKQNSTDIEKPIDSIYRKNIRKLNQDIEEIEHAISTLNDDVELSYSEEISSLNLSSEELPPQYEMNLNINKNRKNDQEALNSRKTLLITRDTFDKNEKKFARLKEIRYLYYDQNVQKTENDIAQLEEEYSRLEAEINSGSNSNTNENDDNDNSSDFVHIYEELDKVNFDLLEARHEFKNSIDSYREVQENLADTENQLNEVDLSLNILKTELKQKQPKGIDFDSFNDGTKKLEDLFVTRIGIASRLKQIEDSLDEKFRDIFDGQKINILKKIELLQRKIGDNHRKVEKENKKQSTKSVRSNKNAKKNENIHQSSEDEDEDKIGFNQKAKSTLKNKNANKYSDDNEEIYMKNDTDRQNKQNIRSESDDDQDIFANNNNRKINQNRNSDSDEENYNEEFLNNKQNKKRANNQTNKKMIDYIESDGDDIIEKMNKNPNDNNDIRRFNHKANIREEDDSEELINNNYDIPNQNRNANKRKNNVEIHNCDSDEDERREFIANLNRKPNNNRKQEIDNDDFEEESENEKIMIKKSNVKNPAKNLQNDLKIKRSKGKNTINNKEDLNRKKGKPSDFNFDESYSQE</sequence>
<feature type="region of interest" description="Disordered" evidence="2">
    <location>
        <begin position="1"/>
        <end position="70"/>
    </location>
</feature>
<feature type="compositionally biased region" description="Basic and acidic residues" evidence="2">
    <location>
        <begin position="782"/>
        <end position="798"/>
    </location>
</feature>
<feature type="coiled-coil region" evidence="1">
    <location>
        <begin position="1736"/>
        <end position="1770"/>
    </location>
</feature>